<dbReference type="SUPFAM" id="SSF54913">
    <property type="entry name" value="GlnB-like"/>
    <property type="match status" value="1"/>
</dbReference>
<accession>A0ABQ1JPB8</accession>
<gene>
    <name evidence="2" type="primary">cutA</name>
    <name evidence="2" type="ORF">GCM10011607_38190</name>
</gene>
<organism evidence="2 3">
    <name type="scientific">Shewanella inventionis</name>
    <dbReference type="NCBI Taxonomy" id="1738770"/>
    <lineage>
        <taxon>Bacteria</taxon>
        <taxon>Pseudomonadati</taxon>
        <taxon>Pseudomonadota</taxon>
        <taxon>Gammaproteobacteria</taxon>
        <taxon>Alteromonadales</taxon>
        <taxon>Shewanellaceae</taxon>
        <taxon>Shewanella</taxon>
    </lineage>
</organism>
<dbReference type="InterPro" id="IPR011322">
    <property type="entry name" value="N-reg_PII-like_a/b"/>
</dbReference>
<dbReference type="PANTHER" id="PTHR23419">
    <property type="entry name" value="DIVALENT CATION TOLERANCE CUTA-RELATED"/>
    <property type="match status" value="1"/>
</dbReference>
<dbReference type="Gene3D" id="3.30.70.120">
    <property type="match status" value="1"/>
</dbReference>
<sequence length="110" mass="12545">MYMYKPKQLVILTTCPDTETAKMIAGALVDKQLAACVQIGQVVESVYRWNNDICQSQEVPLQIKCMAEQYKAIEQLVIQMHPYEVPEFIAMPITNGFGPYLQWIEDNSLS</sequence>
<evidence type="ECO:0000256" key="1">
    <source>
        <dbReference type="ARBA" id="ARBA00010169"/>
    </source>
</evidence>
<dbReference type="InterPro" id="IPR015867">
    <property type="entry name" value="N-reg_PII/ATP_PRibTrfase_C"/>
</dbReference>
<reference evidence="3" key="1">
    <citation type="journal article" date="2019" name="Int. J. Syst. Evol. Microbiol.">
        <title>The Global Catalogue of Microorganisms (GCM) 10K type strain sequencing project: providing services to taxonomists for standard genome sequencing and annotation.</title>
        <authorList>
            <consortium name="The Broad Institute Genomics Platform"/>
            <consortium name="The Broad Institute Genome Sequencing Center for Infectious Disease"/>
            <person name="Wu L."/>
            <person name="Ma J."/>
        </authorList>
    </citation>
    <scope>NUCLEOTIDE SEQUENCE [LARGE SCALE GENOMIC DNA]</scope>
    <source>
        <strain evidence="3">CGMCC 1.15339</strain>
    </source>
</reference>
<comment type="similarity">
    <text evidence="1">Belongs to the CutA family.</text>
</comment>
<evidence type="ECO:0000313" key="3">
    <source>
        <dbReference type="Proteomes" id="UP000617555"/>
    </source>
</evidence>
<keyword evidence="3" id="KW-1185">Reference proteome</keyword>
<proteinExistence type="inferred from homology"/>
<name>A0ABQ1JPB8_9GAMM</name>
<comment type="caution">
    <text evidence="2">The sequence shown here is derived from an EMBL/GenBank/DDBJ whole genome shotgun (WGS) entry which is preliminary data.</text>
</comment>
<dbReference type="Pfam" id="PF03091">
    <property type="entry name" value="CutA1"/>
    <property type="match status" value="1"/>
</dbReference>
<dbReference type="InterPro" id="IPR004323">
    <property type="entry name" value="Ion_tolerance_CutA"/>
</dbReference>
<protein>
    <submittedName>
        <fullName evidence="2">Divalent-cation tolerance protein CutA</fullName>
    </submittedName>
</protein>
<dbReference type="PANTHER" id="PTHR23419:SF8">
    <property type="entry name" value="FI09726P"/>
    <property type="match status" value="1"/>
</dbReference>
<dbReference type="Proteomes" id="UP000617555">
    <property type="component" value="Unassembled WGS sequence"/>
</dbReference>
<evidence type="ECO:0000313" key="2">
    <source>
        <dbReference type="EMBL" id="GGB74153.1"/>
    </source>
</evidence>
<dbReference type="EMBL" id="BMII01000044">
    <property type="protein sequence ID" value="GGB74153.1"/>
    <property type="molecule type" value="Genomic_DNA"/>
</dbReference>